<keyword evidence="12" id="KW-0614">Plasmid</keyword>
<proteinExistence type="inferred from homology"/>
<keyword evidence="11" id="KW-0812">Transmembrane</keyword>
<evidence type="ECO:0000256" key="4">
    <source>
        <dbReference type="ARBA" id="ARBA00018586"/>
    </source>
</evidence>
<evidence type="ECO:0000256" key="1">
    <source>
        <dbReference type="ARBA" id="ARBA00004429"/>
    </source>
</evidence>
<evidence type="ECO:0000256" key="2">
    <source>
        <dbReference type="ARBA" id="ARBA00004613"/>
    </source>
</evidence>
<keyword evidence="7" id="KW-0964">Secreted</keyword>
<dbReference type="KEGG" id="pmak:PMPD1_4414"/>
<dbReference type="Pfam" id="PF05513">
    <property type="entry name" value="TraA"/>
    <property type="match status" value="1"/>
</dbReference>
<reference evidence="12 13" key="1">
    <citation type="submission" date="2020-06" db="EMBL/GenBank/DDBJ databases">
        <title>Genome sequence of Paramixta manurensis strain PD-1.</title>
        <authorList>
            <person name="Lee C.W."/>
            <person name="Kim J."/>
        </authorList>
    </citation>
    <scope>NUCLEOTIDE SEQUENCE [LARGE SCALE GENOMIC DNA]</scope>
    <source>
        <strain evidence="12 13">PD-1</strain>
        <plasmid evidence="13">ppd-1</plasmid>
    </source>
</reference>
<feature type="transmembrane region" description="Helical" evidence="11">
    <location>
        <begin position="85"/>
        <end position="103"/>
    </location>
</feature>
<feature type="transmembrane region" description="Helical" evidence="11">
    <location>
        <begin position="45"/>
        <end position="65"/>
    </location>
</feature>
<gene>
    <name evidence="12" type="ORF">PMPD1_4414</name>
</gene>
<keyword evidence="9 11" id="KW-0472">Membrane</keyword>
<evidence type="ECO:0000256" key="11">
    <source>
        <dbReference type="SAM" id="Phobius"/>
    </source>
</evidence>
<dbReference type="InterPro" id="IPR008873">
    <property type="entry name" value="TraA"/>
</dbReference>
<dbReference type="AlphaFoldDB" id="A0A6M8UR09"/>
<evidence type="ECO:0000256" key="8">
    <source>
        <dbReference type="ARBA" id="ARBA00022971"/>
    </source>
</evidence>
<evidence type="ECO:0000256" key="9">
    <source>
        <dbReference type="ARBA" id="ARBA00023136"/>
    </source>
</evidence>
<keyword evidence="6" id="KW-0997">Cell inner membrane</keyword>
<geneLocation type="plasmid" evidence="13">
    <name>ppd-1</name>
</geneLocation>
<dbReference type="EMBL" id="CP054213">
    <property type="protein sequence ID" value="QKJ89312.1"/>
    <property type="molecule type" value="Genomic_DNA"/>
</dbReference>
<evidence type="ECO:0000256" key="3">
    <source>
        <dbReference type="ARBA" id="ARBA00009586"/>
    </source>
</evidence>
<accession>A0A6M8UR09</accession>
<keyword evidence="5" id="KW-1003">Cell membrane</keyword>
<keyword evidence="8" id="KW-0184">Conjugation</keyword>
<organism evidence="12 13">
    <name type="scientific">Paramixta manurensis</name>
    <dbReference type="NCBI Taxonomy" id="2740817"/>
    <lineage>
        <taxon>Bacteria</taxon>
        <taxon>Pseudomonadati</taxon>
        <taxon>Pseudomonadota</taxon>
        <taxon>Gammaproteobacteria</taxon>
        <taxon>Enterobacterales</taxon>
        <taxon>Erwiniaceae</taxon>
        <taxon>Paramixta</taxon>
    </lineage>
</organism>
<feature type="transmembrane region" description="Helical" evidence="11">
    <location>
        <begin position="110"/>
        <end position="129"/>
    </location>
</feature>
<evidence type="ECO:0000313" key="12">
    <source>
        <dbReference type="EMBL" id="QKJ89312.1"/>
    </source>
</evidence>
<evidence type="ECO:0000256" key="6">
    <source>
        <dbReference type="ARBA" id="ARBA00022519"/>
    </source>
</evidence>
<evidence type="ECO:0000256" key="10">
    <source>
        <dbReference type="ARBA" id="ARBA00026027"/>
    </source>
</evidence>
<evidence type="ECO:0000313" key="13">
    <source>
        <dbReference type="Proteomes" id="UP000505325"/>
    </source>
</evidence>
<protein>
    <recommendedName>
        <fullName evidence="4">Pilin</fullName>
    </recommendedName>
</protein>
<evidence type="ECO:0000256" key="5">
    <source>
        <dbReference type="ARBA" id="ARBA00022475"/>
    </source>
</evidence>
<dbReference type="GO" id="GO:0005576">
    <property type="term" value="C:extracellular region"/>
    <property type="evidence" value="ECO:0007669"/>
    <property type="project" value="UniProtKB-SubCell"/>
</dbReference>
<keyword evidence="13" id="KW-1185">Reference proteome</keyword>
<comment type="subcellular location">
    <subcellularLocation>
        <location evidence="1">Cell inner membrane</location>
        <topology evidence="1">Multi-pass membrane protein</topology>
    </subcellularLocation>
    <subcellularLocation>
        <location evidence="2">Secreted</location>
    </subcellularLocation>
</comment>
<evidence type="ECO:0000256" key="7">
    <source>
        <dbReference type="ARBA" id="ARBA00022525"/>
    </source>
</evidence>
<dbReference type="GO" id="GO:0005886">
    <property type="term" value="C:plasma membrane"/>
    <property type="evidence" value="ECO:0007669"/>
    <property type="project" value="UniProtKB-SubCell"/>
</dbReference>
<name>A0A6M8UR09_9GAMM</name>
<keyword evidence="11" id="KW-1133">Transmembrane helix</keyword>
<dbReference type="RefSeq" id="WP_173636369.1">
    <property type="nucleotide sequence ID" value="NZ_CP054213.1"/>
</dbReference>
<sequence>MKVVTAMPLRSGGAAEACPEAGEGAQTSFIGASRRILSFISRHRTNLLLITLTILCFALPHLVHAEDLLANQKQDAKDTFGHGSTVEWGLYMAEIILSVGAYMKTRNPMLFIGGLAFLIVITRTFFALAG</sequence>
<comment type="subunit">
    <text evidence="10">Monomer. Interacts with itself to form filaments; also interacts with TraQ.</text>
</comment>
<dbReference type="Proteomes" id="UP000505325">
    <property type="component" value="Plasmid pPD-1"/>
</dbReference>
<comment type="similarity">
    <text evidence="3">Belongs to the TraA family.</text>
</comment>